<dbReference type="KEGG" id="clup:CLUP02_02675"/>
<evidence type="ECO:0000313" key="1">
    <source>
        <dbReference type="EMBL" id="UQC77208.1"/>
    </source>
</evidence>
<sequence>MLPSACLGASILSIYQDAKLRAKTFEDPSPRTAHLALPPFSSSLLLSAAISLRLSDDVGLSYHLGKRI</sequence>
<dbReference type="Proteomes" id="UP000830671">
    <property type="component" value="Chromosome 2"/>
</dbReference>
<reference evidence="1" key="1">
    <citation type="journal article" date="2021" name="Mol. Plant Microbe Interact.">
        <title>Complete Genome Sequence of the Plant-Pathogenic Fungus Colletotrichum lupini.</title>
        <authorList>
            <person name="Baroncelli R."/>
            <person name="Pensec F."/>
            <person name="Da Lio D."/>
            <person name="Boufleur T."/>
            <person name="Vicente I."/>
            <person name="Sarrocco S."/>
            <person name="Picot A."/>
            <person name="Baraldi E."/>
            <person name="Sukno S."/>
            <person name="Thon M."/>
            <person name="Le Floch G."/>
        </authorList>
    </citation>
    <scope>NUCLEOTIDE SEQUENCE</scope>
    <source>
        <strain evidence="1">IMI 504893</strain>
    </source>
</reference>
<name>A0A9Q8SHG8_9PEZI</name>
<dbReference type="EMBL" id="CP019474">
    <property type="protein sequence ID" value="UQC77208.1"/>
    <property type="molecule type" value="Genomic_DNA"/>
</dbReference>
<dbReference type="GeneID" id="73336715"/>
<organism evidence="1 2">
    <name type="scientific">Colletotrichum lupini</name>
    <dbReference type="NCBI Taxonomy" id="145971"/>
    <lineage>
        <taxon>Eukaryota</taxon>
        <taxon>Fungi</taxon>
        <taxon>Dikarya</taxon>
        <taxon>Ascomycota</taxon>
        <taxon>Pezizomycotina</taxon>
        <taxon>Sordariomycetes</taxon>
        <taxon>Hypocreomycetidae</taxon>
        <taxon>Glomerellales</taxon>
        <taxon>Glomerellaceae</taxon>
        <taxon>Colletotrichum</taxon>
        <taxon>Colletotrichum acutatum species complex</taxon>
    </lineage>
</organism>
<gene>
    <name evidence="1" type="ORF">CLUP02_02675</name>
</gene>
<evidence type="ECO:0000313" key="2">
    <source>
        <dbReference type="Proteomes" id="UP000830671"/>
    </source>
</evidence>
<keyword evidence="2" id="KW-1185">Reference proteome</keyword>
<protein>
    <submittedName>
        <fullName evidence="1">Uncharacterized protein</fullName>
    </submittedName>
</protein>
<accession>A0A9Q8SHG8</accession>
<dbReference type="RefSeq" id="XP_049138848.1">
    <property type="nucleotide sequence ID" value="XM_049281705.1"/>
</dbReference>
<dbReference type="AlphaFoldDB" id="A0A9Q8SHG8"/>
<proteinExistence type="predicted"/>